<dbReference type="AlphaFoldDB" id="A0A255EI55"/>
<gene>
    <name evidence="1" type="ORF">CGZ92_05975</name>
</gene>
<protein>
    <submittedName>
        <fullName evidence="1">Uncharacterized protein</fullName>
    </submittedName>
</protein>
<accession>A0A255EI55</accession>
<proteinExistence type="predicted"/>
<reference evidence="1 2" key="1">
    <citation type="submission" date="2017-07" db="EMBL/GenBank/DDBJ databases">
        <title>Draft whole genome sequences of clinical Proprionibacteriaceae strains.</title>
        <authorList>
            <person name="Bernier A.-M."/>
            <person name="Bernard K."/>
            <person name="Domingo M.-C."/>
        </authorList>
    </citation>
    <scope>NUCLEOTIDE SEQUENCE [LARGE SCALE GENOMIC DNA]</scope>
    <source>
        <strain evidence="1 2">NML 160184</strain>
    </source>
</reference>
<dbReference type="EMBL" id="NMVI01000015">
    <property type="protein sequence ID" value="OYN87813.1"/>
    <property type="molecule type" value="Genomic_DNA"/>
</dbReference>
<name>A0A255EI55_9ACTN</name>
<sequence length="92" mass="10026">MHRQTQVGQPETIPVDRIMGAQGNAVVTAQRPHGLSGQQHRFFGPASGIEHRLASRRLLDGVRILFQRSHTASIGIGYRFMFCAVTQGGGNS</sequence>
<comment type="caution">
    <text evidence="1">The sequence shown here is derived from an EMBL/GenBank/DDBJ whole genome shotgun (WGS) entry which is preliminary data.</text>
</comment>
<organism evidence="1 2">
    <name type="scientific">Parenemella sanctibonifatiensis</name>
    <dbReference type="NCBI Taxonomy" id="2016505"/>
    <lineage>
        <taxon>Bacteria</taxon>
        <taxon>Bacillati</taxon>
        <taxon>Actinomycetota</taxon>
        <taxon>Actinomycetes</taxon>
        <taxon>Propionibacteriales</taxon>
        <taxon>Propionibacteriaceae</taxon>
        <taxon>Parenemella</taxon>
    </lineage>
</organism>
<evidence type="ECO:0000313" key="1">
    <source>
        <dbReference type="EMBL" id="OYN87813.1"/>
    </source>
</evidence>
<evidence type="ECO:0000313" key="2">
    <source>
        <dbReference type="Proteomes" id="UP000216533"/>
    </source>
</evidence>
<dbReference type="Proteomes" id="UP000216533">
    <property type="component" value="Unassembled WGS sequence"/>
</dbReference>